<evidence type="ECO:0000313" key="1">
    <source>
        <dbReference type="EMBL" id="MBS6535609.1"/>
    </source>
</evidence>
<reference evidence="1" key="1">
    <citation type="submission" date="2021-02" db="EMBL/GenBank/DDBJ databases">
        <title>Infant gut strain persistence is associated with maternal origin, phylogeny, and functional potential including surface adhesion and iron acquisition.</title>
        <authorList>
            <person name="Lou Y.C."/>
        </authorList>
    </citation>
    <scope>NUCLEOTIDE SEQUENCE</scope>
    <source>
        <strain evidence="1">L3_060_052G1_dasL3_060_052G1_concoct_1</strain>
    </source>
</reference>
<proteinExistence type="predicted"/>
<comment type="caution">
    <text evidence="1">The sequence shown here is derived from an EMBL/GenBank/DDBJ whole genome shotgun (WGS) entry which is preliminary data.</text>
</comment>
<gene>
    <name evidence="1" type="ORF">KH327_07240</name>
</gene>
<dbReference type="RefSeq" id="WP_278638257.1">
    <property type="nucleotide sequence ID" value="NZ_JAGZZP010000016.1"/>
</dbReference>
<dbReference type="EMBL" id="JAGZZP010000016">
    <property type="protein sequence ID" value="MBS6535609.1"/>
    <property type="molecule type" value="Genomic_DNA"/>
</dbReference>
<accession>A0A943SSC3</accession>
<organism evidence="1 2">
    <name type="scientific">Peptoniphilus harei</name>
    <dbReference type="NCBI Taxonomy" id="54005"/>
    <lineage>
        <taxon>Bacteria</taxon>
        <taxon>Bacillati</taxon>
        <taxon>Bacillota</taxon>
        <taxon>Tissierellia</taxon>
        <taxon>Tissierellales</taxon>
        <taxon>Peptoniphilaceae</taxon>
        <taxon>Peptoniphilus</taxon>
    </lineage>
</organism>
<evidence type="ECO:0000313" key="2">
    <source>
        <dbReference type="Proteomes" id="UP000748991"/>
    </source>
</evidence>
<protein>
    <submittedName>
        <fullName evidence="1">Uncharacterized protein</fullName>
    </submittedName>
</protein>
<dbReference type="AlphaFoldDB" id="A0A943SSC3"/>
<dbReference type="Proteomes" id="UP000748991">
    <property type="component" value="Unassembled WGS sequence"/>
</dbReference>
<name>A0A943SSC3_9FIRM</name>
<sequence>MKNQKVSSLSSNMKKIIVTGQGCKDDCSGTEIDIANGKYVAIPAVVCYGYECPRKPVRPAHITELF</sequence>